<dbReference type="EMBL" id="BMDY01000014">
    <property type="protein sequence ID" value="GGB10141.1"/>
    <property type="molecule type" value="Genomic_DNA"/>
</dbReference>
<name>A0ABQ1I2J7_9ALTE</name>
<evidence type="ECO:0008006" key="3">
    <source>
        <dbReference type="Google" id="ProtNLM"/>
    </source>
</evidence>
<protein>
    <recommendedName>
        <fullName evidence="3">Transcriptional regulator</fullName>
    </recommendedName>
</protein>
<evidence type="ECO:0000313" key="2">
    <source>
        <dbReference type="Proteomes" id="UP000651977"/>
    </source>
</evidence>
<sequence>MLKKYVTALQTYLNSHDNNLNAPPKNVVQYLNDHLGVVATQTELSRRPMVYCLKSHMHMALLEAYFDGEADDTMQQQVEDLWRKAMVFADNHQQVAAVA</sequence>
<accession>A0ABQ1I2J7</accession>
<proteinExistence type="predicted"/>
<dbReference type="Pfam" id="PF08891">
    <property type="entry name" value="YfcL"/>
    <property type="match status" value="1"/>
</dbReference>
<comment type="caution">
    <text evidence="1">The sequence shown here is derived from an EMBL/GenBank/DDBJ whole genome shotgun (WGS) entry which is preliminary data.</text>
</comment>
<organism evidence="1 2">
    <name type="scientific">Agarivorans gilvus</name>
    <dbReference type="NCBI Taxonomy" id="680279"/>
    <lineage>
        <taxon>Bacteria</taxon>
        <taxon>Pseudomonadati</taxon>
        <taxon>Pseudomonadota</taxon>
        <taxon>Gammaproteobacteria</taxon>
        <taxon>Alteromonadales</taxon>
        <taxon>Alteromonadaceae</taxon>
        <taxon>Agarivorans</taxon>
    </lineage>
</organism>
<gene>
    <name evidence="1" type="ORF">GCM10007414_24370</name>
</gene>
<evidence type="ECO:0000313" key="1">
    <source>
        <dbReference type="EMBL" id="GGB10141.1"/>
    </source>
</evidence>
<dbReference type="Proteomes" id="UP000651977">
    <property type="component" value="Unassembled WGS sequence"/>
</dbReference>
<dbReference type="RefSeq" id="WP_157051640.1">
    <property type="nucleotide sequence ID" value="NZ_BMDY01000014.1"/>
</dbReference>
<reference evidence="2" key="1">
    <citation type="journal article" date="2019" name="Int. J. Syst. Evol. Microbiol.">
        <title>The Global Catalogue of Microorganisms (GCM) 10K type strain sequencing project: providing services to taxonomists for standard genome sequencing and annotation.</title>
        <authorList>
            <consortium name="The Broad Institute Genomics Platform"/>
            <consortium name="The Broad Institute Genome Sequencing Center for Infectious Disease"/>
            <person name="Wu L."/>
            <person name="Ma J."/>
        </authorList>
    </citation>
    <scope>NUCLEOTIDE SEQUENCE [LARGE SCALE GENOMIC DNA]</scope>
    <source>
        <strain evidence="2">CGMCC 1.10131</strain>
    </source>
</reference>
<keyword evidence="2" id="KW-1185">Reference proteome</keyword>
<dbReference type="InterPro" id="IPR014987">
    <property type="entry name" value="UPF_YfcL"/>
</dbReference>